<dbReference type="Gene3D" id="1.10.533.30">
    <property type="entry name" value="Nematode polyprotein allergen ABA-1"/>
    <property type="match status" value="1"/>
</dbReference>
<dbReference type="Pfam" id="PF16469">
    <property type="entry name" value="NPA"/>
    <property type="match status" value="1"/>
</dbReference>
<evidence type="ECO:0000313" key="2">
    <source>
        <dbReference type="Proteomes" id="UP000887566"/>
    </source>
</evidence>
<dbReference type="InterPro" id="IPR032487">
    <property type="entry name" value="ABA-1_nematode"/>
</dbReference>
<keyword evidence="2" id="KW-1185">Reference proteome</keyword>
<organism evidence="2 3">
    <name type="scientific">Plectus sambesii</name>
    <dbReference type="NCBI Taxonomy" id="2011161"/>
    <lineage>
        <taxon>Eukaryota</taxon>
        <taxon>Metazoa</taxon>
        <taxon>Ecdysozoa</taxon>
        <taxon>Nematoda</taxon>
        <taxon>Chromadorea</taxon>
        <taxon>Plectida</taxon>
        <taxon>Plectina</taxon>
        <taxon>Plectoidea</taxon>
        <taxon>Plectidae</taxon>
        <taxon>Plectus</taxon>
    </lineage>
</organism>
<dbReference type="InterPro" id="IPR038289">
    <property type="entry name" value="DVA-1_sf"/>
</dbReference>
<dbReference type="WBParaSite" id="PSAMB.scaffold3214size19241.g20715.t1">
    <property type="protein sequence ID" value="PSAMB.scaffold3214size19241.g20715.t1"/>
    <property type="gene ID" value="PSAMB.scaffold3214size19241.g20715"/>
</dbReference>
<dbReference type="AlphaFoldDB" id="A0A914W5C6"/>
<evidence type="ECO:0000313" key="3">
    <source>
        <dbReference type="WBParaSite" id="PSAMB.scaffold3214size19241.g20715.t1"/>
    </source>
</evidence>
<proteinExistence type="predicted"/>
<accession>A0A914W5C6</accession>
<feature type="domain" description="Polyprotein allergen nematode" evidence="1">
    <location>
        <begin position="20"/>
        <end position="108"/>
    </location>
</feature>
<evidence type="ECO:0000259" key="1">
    <source>
        <dbReference type="Pfam" id="PF16469"/>
    </source>
</evidence>
<dbReference type="Proteomes" id="UP000887566">
    <property type="component" value="Unplaced"/>
</dbReference>
<protein>
    <submittedName>
        <fullName evidence="3">Polyprotein allergen nematode domain-containing protein</fullName>
    </submittedName>
</protein>
<sequence length="111" mass="12556">MVMCAKGTAPDPCRVRFGPAVLRKTLKFYNNVNEERAVKATNDMQMFCQSQMTSFFGPDEMGELKNLKEAGVPTQQLFAKFNEFVAELADTDDRAQVRLYAAFCKKIFKLG</sequence>
<reference evidence="3" key="1">
    <citation type="submission" date="2022-11" db="UniProtKB">
        <authorList>
            <consortium name="WormBaseParasite"/>
        </authorList>
    </citation>
    <scope>IDENTIFICATION</scope>
</reference>
<name>A0A914W5C6_9BILA</name>